<dbReference type="InterPro" id="IPR011990">
    <property type="entry name" value="TPR-like_helical_dom_sf"/>
</dbReference>
<dbReference type="PANTHER" id="PTHR10098:SF108">
    <property type="entry name" value="TETRATRICOPEPTIDE REPEAT PROTEIN 28"/>
    <property type="match status" value="1"/>
</dbReference>
<sequence>MTFVLLAVILFEGTGKPSSSELAVLYDQRVRQGSKSIDDQLLKRHYSYWMDVFKAPTVPEDTSGLFLFLTVCNLEKKYQWSDNLINHKSDLVRKIFSRNNWELAVIDYLDYTNQVSFTGKTDVEFLKGKVQILSRFKDHNKEWEALVLDRLGRTMYDKNSYDSALLYLEKGGELMQKNKLKLYHANNLTMQGVVWDAKEKFDKSAQFYDASLEVLGSLSQPPFGTLGANAYNIGLIYEDRFGNGLKGLPYYLKALEYDKQSGTAGLGVVSEDYAAIARCYLREGDILKAEKYALLSLDVAKQIQPSAGFEYAKSLLVTAEVYGYKMHLATALVKAYEALEIFEKIEKSYNYDLRRQKAMTYNLIGSLKIKNNEPIEAESNFLKAVAISQEISREVFLIQAYPGLIESAIQRSMWSQAREYWASWGVIIEQKFKAATYQQQLHRLKGLEISIKSKEFASNQSWEKRLQDFLNADSLISDIYLKGLFLQTRYMNHQNMENDQVINHLLKVQQALIDYLNFQYHVVNAAFQSPNLKALISESIQLGIKHQHWDTDDRIKLVLVNLLSLNKSIGSIPKRNFQNSTEESGASLIYQEKKLSERYAEVSFMIYAHEIGQKQVTKNQLVELTQEEIRLERDLLSIREQLQAQFSAYFYSYFVAPIGSLKEFQSKIGKEELWIETFIYEDKIFALYANRSEVYVREVKLDQSIKDRWLIRNPKDIRNGKVFESPQLEKFIGEKLPNFQRLIFVPDSWLALVPLEVFTYQQEPLLFTKEVVYDVSLLDRVRREKKSLSPYQLQWKGFAPYYENNSLVFAEQEIQRIHQLTKGKSFIGPLVTKDLFKEEASHSKIFNLAAHGYADVNNPGYNALIFGEELEEYLTVNEIYDWVIDADLGVLSACGSGVVNTKEGAGLLSLGRAFNFAGVPSLVIGLWEIPDKQSATIMEMFYENLLNGMSKSESLRQAKIRYLQITEDEFFKHPYFWAGLVLLGEDQQKSERSFFWIFLLPGIVIVGFLLRKFFQ</sequence>
<feature type="coiled-coil region" evidence="1">
    <location>
        <begin position="614"/>
        <end position="641"/>
    </location>
</feature>
<keyword evidence="2" id="KW-0812">Transmembrane</keyword>
<name>A0A8J3G481_9BACT</name>
<feature type="transmembrane region" description="Helical" evidence="2">
    <location>
        <begin position="993"/>
        <end position="1010"/>
    </location>
</feature>
<reference evidence="4" key="1">
    <citation type="journal article" date="2014" name="Int. J. Syst. Evol. Microbiol.">
        <title>Complete genome sequence of Corynebacterium casei LMG S-19264T (=DSM 44701T), isolated from a smear-ripened cheese.</title>
        <authorList>
            <consortium name="US DOE Joint Genome Institute (JGI-PGF)"/>
            <person name="Walter F."/>
            <person name="Albersmeier A."/>
            <person name="Kalinowski J."/>
            <person name="Ruckert C."/>
        </authorList>
    </citation>
    <scope>NUCLEOTIDE SEQUENCE</scope>
    <source>
        <strain evidence="4">KCTC 23224</strain>
    </source>
</reference>
<evidence type="ECO:0000313" key="5">
    <source>
        <dbReference type="Proteomes" id="UP000642809"/>
    </source>
</evidence>
<gene>
    <name evidence="4" type="ORF">GCM10008106_03020</name>
</gene>
<dbReference type="SUPFAM" id="SSF48452">
    <property type="entry name" value="TPR-like"/>
    <property type="match status" value="2"/>
</dbReference>
<dbReference type="AlphaFoldDB" id="A0A8J3G481"/>
<keyword evidence="2" id="KW-0472">Membrane</keyword>
<dbReference type="InterPro" id="IPR019734">
    <property type="entry name" value="TPR_rpt"/>
</dbReference>
<keyword evidence="1" id="KW-0175">Coiled coil</keyword>
<proteinExistence type="predicted"/>
<reference evidence="4" key="2">
    <citation type="submission" date="2020-09" db="EMBL/GenBank/DDBJ databases">
        <authorList>
            <person name="Sun Q."/>
            <person name="Kim S."/>
        </authorList>
    </citation>
    <scope>NUCLEOTIDE SEQUENCE</scope>
    <source>
        <strain evidence="4">KCTC 23224</strain>
    </source>
</reference>
<dbReference type="EMBL" id="BMYF01000001">
    <property type="protein sequence ID" value="GHB25639.1"/>
    <property type="molecule type" value="Genomic_DNA"/>
</dbReference>
<dbReference type="Gene3D" id="1.25.40.10">
    <property type="entry name" value="Tetratricopeptide repeat domain"/>
    <property type="match status" value="2"/>
</dbReference>
<organism evidence="4 5">
    <name type="scientific">Mongoliitalea lutea</name>
    <dbReference type="NCBI Taxonomy" id="849756"/>
    <lineage>
        <taxon>Bacteria</taxon>
        <taxon>Pseudomonadati</taxon>
        <taxon>Bacteroidota</taxon>
        <taxon>Cytophagia</taxon>
        <taxon>Cytophagales</taxon>
        <taxon>Cyclobacteriaceae</taxon>
        <taxon>Mongoliitalea</taxon>
    </lineage>
</organism>
<protein>
    <recommendedName>
        <fullName evidence="3">CHAT domain-containing protein</fullName>
    </recommendedName>
</protein>
<feature type="domain" description="CHAT" evidence="3">
    <location>
        <begin position="728"/>
        <end position="985"/>
    </location>
</feature>
<comment type="caution">
    <text evidence="4">The sequence shown here is derived from an EMBL/GenBank/DDBJ whole genome shotgun (WGS) entry which is preliminary data.</text>
</comment>
<dbReference type="PANTHER" id="PTHR10098">
    <property type="entry name" value="RAPSYN-RELATED"/>
    <property type="match status" value="1"/>
</dbReference>
<dbReference type="Pfam" id="PF12770">
    <property type="entry name" value="CHAT"/>
    <property type="match status" value="1"/>
</dbReference>
<evidence type="ECO:0000313" key="4">
    <source>
        <dbReference type="EMBL" id="GHB25639.1"/>
    </source>
</evidence>
<evidence type="ECO:0000256" key="2">
    <source>
        <dbReference type="SAM" id="Phobius"/>
    </source>
</evidence>
<keyword evidence="5" id="KW-1185">Reference proteome</keyword>
<dbReference type="Proteomes" id="UP000642809">
    <property type="component" value="Unassembled WGS sequence"/>
</dbReference>
<dbReference type="InterPro" id="IPR024983">
    <property type="entry name" value="CHAT_dom"/>
</dbReference>
<keyword evidence="2" id="KW-1133">Transmembrane helix</keyword>
<evidence type="ECO:0000259" key="3">
    <source>
        <dbReference type="Pfam" id="PF12770"/>
    </source>
</evidence>
<accession>A0A8J3G481</accession>
<dbReference type="SMART" id="SM00028">
    <property type="entry name" value="TPR"/>
    <property type="match status" value="4"/>
</dbReference>
<evidence type="ECO:0000256" key="1">
    <source>
        <dbReference type="SAM" id="Coils"/>
    </source>
</evidence>